<name>A0A9P3PK47_LYOSH</name>
<dbReference type="EMBL" id="BRPK01000003">
    <property type="protein sequence ID" value="GLB36929.1"/>
    <property type="molecule type" value="Genomic_DNA"/>
</dbReference>
<feature type="transmembrane region" description="Helical" evidence="1">
    <location>
        <begin position="103"/>
        <end position="124"/>
    </location>
</feature>
<reference evidence="2" key="1">
    <citation type="submission" date="2022-07" db="EMBL/GenBank/DDBJ databases">
        <title>The genome of Lyophyllum shimeji provides insight into the initial evolution of ectomycorrhizal fungal genome.</title>
        <authorList>
            <person name="Kobayashi Y."/>
            <person name="Shibata T."/>
            <person name="Hirakawa H."/>
            <person name="Shigenobu S."/>
            <person name="Nishiyama T."/>
            <person name="Yamada A."/>
            <person name="Hasebe M."/>
            <person name="Kawaguchi M."/>
        </authorList>
    </citation>
    <scope>NUCLEOTIDE SEQUENCE</scope>
    <source>
        <strain evidence="2">AT787</strain>
    </source>
</reference>
<keyword evidence="1" id="KW-0812">Transmembrane</keyword>
<gene>
    <name evidence="2" type="ORF">LshimejAT787_0312160</name>
</gene>
<comment type="caution">
    <text evidence="2">The sequence shown here is derived from an EMBL/GenBank/DDBJ whole genome shotgun (WGS) entry which is preliminary data.</text>
</comment>
<keyword evidence="3" id="KW-1185">Reference proteome</keyword>
<evidence type="ECO:0000256" key="1">
    <source>
        <dbReference type="SAM" id="Phobius"/>
    </source>
</evidence>
<dbReference type="AlphaFoldDB" id="A0A9P3PK47"/>
<evidence type="ECO:0000313" key="2">
    <source>
        <dbReference type="EMBL" id="GLB36929.1"/>
    </source>
</evidence>
<organism evidence="2 3">
    <name type="scientific">Lyophyllum shimeji</name>
    <name type="common">Hon-shimeji</name>
    <name type="synonym">Tricholoma shimeji</name>
    <dbReference type="NCBI Taxonomy" id="47721"/>
    <lineage>
        <taxon>Eukaryota</taxon>
        <taxon>Fungi</taxon>
        <taxon>Dikarya</taxon>
        <taxon>Basidiomycota</taxon>
        <taxon>Agaricomycotina</taxon>
        <taxon>Agaricomycetes</taxon>
        <taxon>Agaricomycetidae</taxon>
        <taxon>Agaricales</taxon>
        <taxon>Tricholomatineae</taxon>
        <taxon>Lyophyllaceae</taxon>
        <taxon>Lyophyllum</taxon>
    </lineage>
</organism>
<evidence type="ECO:0000313" key="3">
    <source>
        <dbReference type="Proteomes" id="UP001063166"/>
    </source>
</evidence>
<sequence>MTPEERSALQRTGDLIFGQLMFCTTVTLFYSFLLAIFAFSTYSLLCRVPVSPPNRWMFAATCLSFLVSTVRCALALSSLILRIIEDLVKYPAGSDDAAGMAPIGRSLLTLFPVLPITSDCILVWRCWVLFAERRRAMLLPLTLLFGTIVTGALAVYPGMGPSISSGLPIQQVLKSSVVNDPGVQHWLFQQNYICSLVDWIMLARFSPHSFVM</sequence>
<keyword evidence="1" id="KW-0472">Membrane</keyword>
<feature type="transmembrane region" description="Helical" evidence="1">
    <location>
        <begin position="16"/>
        <end position="45"/>
    </location>
</feature>
<protein>
    <submittedName>
        <fullName evidence="2">Uncharacterized protein</fullName>
    </submittedName>
</protein>
<accession>A0A9P3PK47</accession>
<keyword evidence="1" id="KW-1133">Transmembrane helix</keyword>
<dbReference type="OrthoDB" id="3259206at2759"/>
<proteinExistence type="predicted"/>
<feature type="transmembrane region" description="Helical" evidence="1">
    <location>
        <begin position="136"/>
        <end position="156"/>
    </location>
</feature>
<dbReference type="Proteomes" id="UP001063166">
    <property type="component" value="Unassembled WGS sequence"/>
</dbReference>
<feature type="transmembrane region" description="Helical" evidence="1">
    <location>
        <begin position="57"/>
        <end position="83"/>
    </location>
</feature>